<organism evidence="1 2">
    <name type="scientific">Candidatus Daviesbacteria bacterium RIFCSPHIGHO2_02_FULL_36_13</name>
    <dbReference type="NCBI Taxonomy" id="1797768"/>
    <lineage>
        <taxon>Bacteria</taxon>
        <taxon>Candidatus Daviesiibacteriota</taxon>
    </lineage>
</organism>
<dbReference type="STRING" id="1797768.A3C59_01005"/>
<accession>A0A1F5JYI6</accession>
<name>A0A1F5JYI6_9BACT</name>
<reference evidence="1 2" key="1">
    <citation type="journal article" date="2016" name="Nat. Commun.">
        <title>Thousands of microbial genomes shed light on interconnected biogeochemical processes in an aquifer system.</title>
        <authorList>
            <person name="Anantharaman K."/>
            <person name="Brown C.T."/>
            <person name="Hug L.A."/>
            <person name="Sharon I."/>
            <person name="Castelle C.J."/>
            <person name="Probst A.J."/>
            <person name="Thomas B.C."/>
            <person name="Singh A."/>
            <person name="Wilkins M.J."/>
            <person name="Karaoz U."/>
            <person name="Brodie E.L."/>
            <person name="Williams K.H."/>
            <person name="Hubbard S.S."/>
            <person name="Banfield J.F."/>
        </authorList>
    </citation>
    <scope>NUCLEOTIDE SEQUENCE [LARGE SCALE GENOMIC DNA]</scope>
</reference>
<dbReference type="Proteomes" id="UP000176902">
    <property type="component" value="Unassembled WGS sequence"/>
</dbReference>
<protein>
    <submittedName>
        <fullName evidence="1">Uncharacterized protein</fullName>
    </submittedName>
</protein>
<dbReference type="EMBL" id="MFCV01000007">
    <property type="protein sequence ID" value="OGE33694.1"/>
    <property type="molecule type" value="Genomic_DNA"/>
</dbReference>
<evidence type="ECO:0000313" key="2">
    <source>
        <dbReference type="Proteomes" id="UP000176902"/>
    </source>
</evidence>
<gene>
    <name evidence="1" type="ORF">A3C59_01005</name>
</gene>
<proteinExistence type="predicted"/>
<comment type="caution">
    <text evidence="1">The sequence shown here is derived from an EMBL/GenBank/DDBJ whole genome shotgun (WGS) entry which is preliminary data.</text>
</comment>
<evidence type="ECO:0000313" key="1">
    <source>
        <dbReference type="EMBL" id="OGE33694.1"/>
    </source>
</evidence>
<sequence length="112" mass="12851">MNIRETVHQIGLETAIFFGKPGWTRKEAAALGLNEKEQDRKQAEAHICAADREEIVWGSFGRKLWHLERAHELLGLTHLRLPDPDFLTGLGYRGLPEESRLILNALIYKDDF</sequence>
<dbReference type="AlphaFoldDB" id="A0A1F5JYI6"/>